<dbReference type="OrthoDB" id="8965954at2"/>
<evidence type="ECO:0000256" key="1">
    <source>
        <dbReference type="SAM" id="Phobius"/>
    </source>
</evidence>
<reference evidence="3 4" key="1">
    <citation type="submission" date="2016-11" db="EMBL/GenBank/DDBJ databases">
        <authorList>
            <person name="Jaros S."/>
            <person name="Januszkiewicz K."/>
            <person name="Wedrychowicz H."/>
        </authorList>
    </citation>
    <scope>NUCLEOTIDE SEQUENCE [LARGE SCALE GENOMIC DNA]</scope>
    <source>
        <strain evidence="3 4">CGMCC 1.12145</strain>
    </source>
</reference>
<evidence type="ECO:0000259" key="2">
    <source>
        <dbReference type="Pfam" id="PF13239"/>
    </source>
</evidence>
<dbReference type="InterPro" id="IPR025698">
    <property type="entry name" value="2TM_dom"/>
</dbReference>
<feature type="domain" description="2TM" evidence="2">
    <location>
        <begin position="13"/>
        <end position="91"/>
    </location>
</feature>
<organism evidence="3 4">
    <name type="scientific">Sinomicrobium oceani</name>
    <dbReference type="NCBI Taxonomy" id="1150368"/>
    <lineage>
        <taxon>Bacteria</taxon>
        <taxon>Pseudomonadati</taxon>
        <taxon>Bacteroidota</taxon>
        <taxon>Flavobacteriia</taxon>
        <taxon>Flavobacteriales</taxon>
        <taxon>Flavobacteriaceae</taxon>
        <taxon>Sinomicrobium</taxon>
    </lineage>
</organism>
<keyword evidence="1" id="KW-0812">Transmembrane</keyword>
<dbReference type="AlphaFoldDB" id="A0A1K1Q3B0"/>
<protein>
    <submittedName>
        <fullName evidence="3">2TM domain-containing protein</fullName>
    </submittedName>
</protein>
<dbReference type="Pfam" id="PF13239">
    <property type="entry name" value="2TM"/>
    <property type="match status" value="1"/>
</dbReference>
<keyword evidence="1" id="KW-1133">Transmembrane helix</keyword>
<dbReference type="RefSeq" id="WP_072317428.1">
    <property type="nucleotide sequence ID" value="NZ_FPJE01000011.1"/>
</dbReference>
<gene>
    <name evidence="3" type="ORF">SAMN02927921_02206</name>
</gene>
<sequence length="100" mass="12446">MQKSDTEEERYLRAKKRLEREKEFYRHLFFYILVNLLLFIINIWTSRWYLWCLFPAIGWGVGLAFHAADVFLIKGFFGTQWEKRKIEEYMQAEEDKQRWE</sequence>
<keyword evidence="4" id="KW-1185">Reference proteome</keyword>
<feature type="transmembrane region" description="Helical" evidence="1">
    <location>
        <begin position="56"/>
        <end position="77"/>
    </location>
</feature>
<dbReference type="EMBL" id="FPJE01000011">
    <property type="protein sequence ID" value="SFW54177.1"/>
    <property type="molecule type" value="Genomic_DNA"/>
</dbReference>
<name>A0A1K1Q3B0_9FLAO</name>
<evidence type="ECO:0000313" key="4">
    <source>
        <dbReference type="Proteomes" id="UP000182248"/>
    </source>
</evidence>
<keyword evidence="1" id="KW-0472">Membrane</keyword>
<dbReference type="Proteomes" id="UP000182248">
    <property type="component" value="Unassembled WGS sequence"/>
</dbReference>
<evidence type="ECO:0000313" key="3">
    <source>
        <dbReference type="EMBL" id="SFW54177.1"/>
    </source>
</evidence>
<proteinExistence type="predicted"/>
<dbReference type="STRING" id="1150368.SAMN02927921_02206"/>
<feature type="transmembrane region" description="Helical" evidence="1">
    <location>
        <begin position="24"/>
        <end position="44"/>
    </location>
</feature>
<accession>A0A1K1Q3B0</accession>